<comment type="caution">
    <text evidence="1">The sequence shown here is derived from an EMBL/GenBank/DDBJ whole genome shotgun (WGS) entry which is preliminary data.</text>
</comment>
<keyword evidence="2" id="KW-1185">Reference proteome</keyword>
<name>A0A8J7F153_9CYAN</name>
<accession>A0A8J7F153</accession>
<gene>
    <name evidence="1" type="ORF">IQ247_09125</name>
</gene>
<dbReference type="EMBL" id="JADEWL010000020">
    <property type="protein sequence ID" value="MBE9212852.1"/>
    <property type="molecule type" value="Genomic_DNA"/>
</dbReference>
<proteinExistence type="predicted"/>
<dbReference type="Pfam" id="PF16468">
    <property type="entry name" value="DUF5049"/>
    <property type="match status" value="1"/>
</dbReference>
<dbReference type="AlphaFoldDB" id="A0A8J7F153"/>
<evidence type="ECO:0000313" key="1">
    <source>
        <dbReference type="EMBL" id="MBE9212852.1"/>
    </source>
</evidence>
<dbReference type="InterPro" id="IPR032488">
    <property type="entry name" value="DUF5049"/>
</dbReference>
<protein>
    <submittedName>
        <fullName evidence="1">DUF5049 domain-containing protein</fullName>
    </submittedName>
</protein>
<organism evidence="1 2">
    <name type="scientific">Plectonema cf. radiosum LEGE 06105</name>
    <dbReference type="NCBI Taxonomy" id="945769"/>
    <lineage>
        <taxon>Bacteria</taxon>
        <taxon>Bacillati</taxon>
        <taxon>Cyanobacteriota</taxon>
        <taxon>Cyanophyceae</taxon>
        <taxon>Oscillatoriophycideae</taxon>
        <taxon>Oscillatoriales</taxon>
        <taxon>Microcoleaceae</taxon>
        <taxon>Plectonema</taxon>
    </lineage>
</organism>
<sequence>MLSNSDTQSVKPPPSRPYLIPALDAVKSSGQCNMFDSNCVIRVMQNLGYVEQANWLAAHLDNYLDILMNDYLTLLLLRG</sequence>
<dbReference type="Proteomes" id="UP000620559">
    <property type="component" value="Unassembled WGS sequence"/>
</dbReference>
<evidence type="ECO:0000313" key="2">
    <source>
        <dbReference type="Proteomes" id="UP000620559"/>
    </source>
</evidence>
<reference evidence="1" key="1">
    <citation type="submission" date="2020-10" db="EMBL/GenBank/DDBJ databases">
        <authorList>
            <person name="Castelo-Branco R."/>
            <person name="Eusebio N."/>
            <person name="Adriana R."/>
            <person name="Vieira A."/>
            <person name="Brugerolle De Fraissinette N."/>
            <person name="Rezende De Castro R."/>
            <person name="Schneider M.P."/>
            <person name="Vasconcelos V."/>
            <person name="Leao P.N."/>
        </authorList>
    </citation>
    <scope>NUCLEOTIDE SEQUENCE</scope>
    <source>
        <strain evidence="1">LEGE 06105</strain>
    </source>
</reference>
<dbReference type="RefSeq" id="WP_193919242.1">
    <property type="nucleotide sequence ID" value="NZ_JADEWL010000020.1"/>
</dbReference>